<accession>A0A9D1GQI3</accession>
<evidence type="ECO:0000256" key="2">
    <source>
        <dbReference type="ARBA" id="ARBA00022801"/>
    </source>
</evidence>
<evidence type="ECO:0000256" key="6">
    <source>
        <dbReference type="RuleBase" id="RU361187"/>
    </source>
</evidence>
<evidence type="ECO:0000259" key="8">
    <source>
        <dbReference type="Pfam" id="PF17851"/>
    </source>
</evidence>
<evidence type="ECO:0000256" key="4">
    <source>
        <dbReference type="PIRSR" id="PIRSR606710-1"/>
    </source>
</evidence>
<name>A0A9D1GQI3_9BACT</name>
<organism evidence="9 10">
    <name type="scientific">Candidatus Cryptobacteroides merdipullorum</name>
    <dbReference type="NCBI Taxonomy" id="2840771"/>
    <lineage>
        <taxon>Bacteria</taxon>
        <taxon>Pseudomonadati</taxon>
        <taxon>Bacteroidota</taxon>
        <taxon>Bacteroidia</taxon>
        <taxon>Bacteroidales</taxon>
        <taxon>Candidatus Cryptobacteroides</taxon>
    </lineage>
</organism>
<dbReference type="InterPro" id="IPR023296">
    <property type="entry name" value="Glyco_hydro_beta-prop_sf"/>
</dbReference>
<dbReference type="SUPFAM" id="SSF49899">
    <property type="entry name" value="Concanavalin A-like lectins/glucanases"/>
    <property type="match status" value="1"/>
</dbReference>
<dbReference type="Proteomes" id="UP000886881">
    <property type="component" value="Unassembled WGS sequence"/>
</dbReference>
<dbReference type="Pfam" id="PF17851">
    <property type="entry name" value="GH43_C2"/>
    <property type="match status" value="1"/>
</dbReference>
<dbReference type="InterPro" id="IPR013320">
    <property type="entry name" value="ConA-like_dom_sf"/>
</dbReference>
<dbReference type="GO" id="GO:0005975">
    <property type="term" value="P:carbohydrate metabolic process"/>
    <property type="evidence" value="ECO:0007669"/>
    <property type="project" value="InterPro"/>
</dbReference>
<feature type="domain" description="Beta-xylosidase C-terminal Concanavalin A-like" evidence="8">
    <location>
        <begin position="350"/>
        <end position="541"/>
    </location>
</feature>
<dbReference type="SUPFAM" id="SSF75005">
    <property type="entry name" value="Arabinanase/levansucrase/invertase"/>
    <property type="match status" value="1"/>
</dbReference>
<reference evidence="9" key="1">
    <citation type="submission" date="2020-10" db="EMBL/GenBank/DDBJ databases">
        <authorList>
            <person name="Gilroy R."/>
        </authorList>
    </citation>
    <scope>NUCLEOTIDE SEQUENCE</scope>
    <source>
        <strain evidence="9">ChiHecec2B26-709</strain>
    </source>
</reference>
<comment type="similarity">
    <text evidence="1 6">Belongs to the glycosyl hydrolase 43 family.</text>
</comment>
<dbReference type="Gene3D" id="2.60.120.200">
    <property type="match status" value="1"/>
</dbReference>
<dbReference type="PANTHER" id="PTHR42812">
    <property type="entry name" value="BETA-XYLOSIDASE"/>
    <property type="match status" value="1"/>
</dbReference>
<dbReference type="AlphaFoldDB" id="A0A9D1GQI3"/>
<feature type="signal peptide" evidence="7">
    <location>
        <begin position="1"/>
        <end position="20"/>
    </location>
</feature>
<dbReference type="EMBL" id="DVLC01000112">
    <property type="protein sequence ID" value="HIT47387.1"/>
    <property type="molecule type" value="Genomic_DNA"/>
</dbReference>
<feature type="site" description="Important for catalytic activity, responsible for pKa modulation of the active site Glu and correct orientation of both the proton donor and substrate" evidence="5">
    <location>
        <position position="155"/>
    </location>
</feature>
<dbReference type="PANTHER" id="PTHR42812:SF12">
    <property type="entry name" value="BETA-XYLOSIDASE-RELATED"/>
    <property type="match status" value="1"/>
</dbReference>
<dbReference type="Gene3D" id="2.115.10.20">
    <property type="entry name" value="Glycosyl hydrolase domain, family 43"/>
    <property type="match status" value="1"/>
</dbReference>
<dbReference type="CDD" id="cd09001">
    <property type="entry name" value="GH43_FsAxh1-like"/>
    <property type="match status" value="1"/>
</dbReference>
<feature type="chain" id="PRO_5038745121" evidence="7">
    <location>
        <begin position="21"/>
        <end position="546"/>
    </location>
</feature>
<dbReference type="InterPro" id="IPR051795">
    <property type="entry name" value="Glycosyl_Hydrlase_43"/>
</dbReference>
<evidence type="ECO:0000256" key="1">
    <source>
        <dbReference type="ARBA" id="ARBA00009865"/>
    </source>
</evidence>
<sequence>MKLIPFLASLLLATAGHAGATEPGGGPAPAQAGDSYTNPILFSDYSDPDVIRVGGDYWMTASSFTCYPGLQILHSTNLVDWEIVNAAVPYLEPAEEFDTPSHGNGVWAPCIRHHDGRFWIFWGDPDYGIFQIHADDPRGEWSRPQLVIAGKGLIDPSPLWDDDGRVYLVHSWAGSRAGFKSVLSICELDSACTRAISDQILVFDGKKHGNETVEGPKFYKRDGWYYIFAPSGGVKEGWQLVLRSKNVYGPYEWRNVLHQGDTEINGPHQGGWVTDVEGGDWFIHFQDKGPWGRICHLQPMSWSDDGWCIMGEDIDGDGIGEPVKKWKMPASDPGARMFGGVSALATTTGFTGTSIPLNWQWEANPKFWWYMPNPELGCLRLNCIKNPEGWRNLRDTPNILAQKIVGPETEFTTRLVFRPSYAGDRTGVIVTGRDYGTIELYYDGTTVFLQRRDCIGAENGDPEKVSASEKLGESQGKGKPEYTDIYIKVKVDGDCVCTFSWSPDGRRFRQFGPEFKAREGEWIGAKIGCFATAEIQKNDGGSVEVY</sequence>
<dbReference type="Pfam" id="PF04616">
    <property type="entry name" value="Glyco_hydro_43"/>
    <property type="match status" value="1"/>
</dbReference>
<evidence type="ECO:0000313" key="9">
    <source>
        <dbReference type="EMBL" id="HIT47387.1"/>
    </source>
</evidence>
<proteinExistence type="inferred from homology"/>
<keyword evidence="3 6" id="KW-0326">Glycosidase</keyword>
<dbReference type="GO" id="GO:0004553">
    <property type="term" value="F:hydrolase activity, hydrolyzing O-glycosyl compounds"/>
    <property type="evidence" value="ECO:0007669"/>
    <property type="project" value="InterPro"/>
</dbReference>
<evidence type="ECO:0000256" key="3">
    <source>
        <dbReference type="ARBA" id="ARBA00023295"/>
    </source>
</evidence>
<gene>
    <name evidence="9" type="ORF">IAC35_05980</name>
</gene>
<comment type="caution">
    <text evidence="9">The sequence shown here is derived from an EMBL/GenBank/DDBJ whole genome shotgun (WGS) entry which is preliminary data.</text>
</comment>
<feature type="active site" description="Proton donor" evidence="4">
    <location>
        <position position="214"/>
    </location>
</feature>
<evidence type="ECO:0000313" key="10">
    <source>
        <dbReference type="Proteomes" id="UP000886881"/>
    </source>
</evidence>
<feature type="active site" description="Proton acceptor" evidence="4">
    <location>
        <position position="47"/>
    </location>
</feature>
<dbReference type="InterPro" id="IPR041542">
    <property type="entry name" value="GH43_C2"/>
</dbReference>
<evidence type="ECO:0000256" key="7">
    <source>
        <dbReference type="SAM" id="SignalP"/>
    </source>
</evidence>
<protein>
    <submittedName>
        <fullName evidence="9">Glycoside hydrolase 43 family protein</fullName>
    </submittedName>
</protein>
<keyword evidence="2 6" id="KW-0378">Hydrolase</keyword>
<reference evidence="9" key="2">
    <citation type="journal article" date="2021" name="PeerJ">
        <title>Extensive microbial diversity within the chicken gut microbiome revealed by metagenomics and culture.</title>
        <authorList>
            <person name="Gilroy R."/>
            <person name="Ravi A."/>
            <person name="Getino M."/>
            <person name="Pursley I."/>
            <person name="Horton D.L."/>
            <person name="Alikhan N.F."/>
            <person name="Baker D."/>
            <person name="Gharbi K."/>
            <person name="Hall N."/>
            <person name="Watson M."/>
            <person name="Adriaenssens E.M."/>
            <person name="Foster-Nyarko E."/>
            <person name="Jarju S."/>
            <person name="Secka A."/>
            <person name="Antonio M."/>
            <person name="Oren A."/>
            <person name="Chaudhuri R.R."/>
            <person name="La Ragione R."/>
            <person name="Hildebrand F."/>
            <person name="Pallen M.J."/>
        </authorList>
    </citation>
    <scope>NUCLEOTIDE SEQUENCE</scope>
    <source>
        <strain evidence="9">ChiHecec2B26-709</strain>
    </source>
</reference>
<evidence type="ECO:0000256" key="5">
    <source>
        <dbReference type="PIRSR" id="PIRSR606710-2"/>
    </source>
</evidence>
<dbReference type="InterPro" id="IPR006710">
    <property type="entry name" value="Glyco_hydro_43"/>
</dbReference>
<keyword evidence="7" id="KW-0732">Signal</keyword>